<dbReference type="PANTHER" id="PTHR13947">
    <property type="entry name" value="GNAT FAMILY N-ACETYLTRANSFERASE"/>
    <property type="match status" value="1"/>
</dbReference>
<dbReference type="Gene3D" id="3.40.630.30">
    <property type="match status" value="1"/>
</dbReference>
<dbReference type="CDD" id="cd04301">
    <property type="entry name" value="NAT_SF"/>
    <property type="match status" value="1"/>
</dbReference>
<comment type="caution">
    <text evidence="3">The sequence shown here is derived from an EMBL/GenBank/DDBJ whole genome shotgun (WGS) entry which is preliminary data.</text>
</comment>
<evidence type="ECO:0000313" key="3">
    <source>
        <dbReference type="EMBL" id="KAL0259024.1"/>
    </source>
</evidence>
<dbReference type="PANTHER" id="PTHR13947:SF37">
    <property type="entry name" value="LD18367P"/>
    <property type="match status" value="1"/>
</dbReference>
<dbReference type="PROSITE" id="PS51186">
    <property type="entry name" value="GNAT"/>
    <property type="match status" value="1"/>
</dbReference>
<dbReference type="InterPro" id="IPR016181">
    <property type="entry name" value="Acyl_CoA_acyltransferase"/>
</dbReference>
<sequence>MASFQEDSGISLRTYRPEDIPHIISRHGALYADEHGWDPKVMESLVDSTCVDFINTYDPSHGRLWIAERHQNDAVKFVGCVMLFNDREDLAQKSAMVRLLLVEPEERGRRVGTRLVRQAVQFAREEAGYRRVLLWMPGETAAARRIYQREGFEKVAEMEHDVFGKKAKAESWGLNF</sequence>
<dbReference type="GeneID" id="92010614"/>
<feature type="domain" description="N-acetyltransferase" evidence="2">
    <location>
        <begin position="10"/>
        <end position="176"/>
    </location>
</feature>
<dbReference type="Proteomes" id="UP001430584">
    <property type="component" value="Unassembled WGS sequence"/>
</dbReference>
<dbReference type="EMBL" id="JAJVCZ030000006">
    <property type="protein sequence ID" value="KAL0259024.1"/>
    <property type="molecule type" value="Genomic_DNA"/>
</dbReference>
<reference evidence="3 4" key="1">
    <citation type="submission" date="2024-02" db="EMBL/GenBank/DDBJ databases">
        <title>De novo assembly and annotation of 12 fungi associated with fruit tree decline syndrome in Ontario, Canada.</title>
        <authorList>
            <person name="Sulman M."/>
            <person name="Ellouze W."/>
            <person name="Ilyukhin E."/>
        </authorList>
    </citation>
    <scope>NUCLEOTIDE SEQUENCE [LARGE SCALE GENOMIC DNA]</scope>
    <source>
        <strain evidence="3 4">FDS-637</strain>
    </source>
</reference>
<gene>
    <name evidence="3" type="ORF">SLS55_006529</name>
</gene>
<proteinExistence type="predicted"/>
<keyword evidence="4" id="KW-1185">Reference proteome</keyword>
<evidence type="ECO:0000259" key="2">
    <source>
        <dbReference type="PROSITE" id="PS51186"/>
    </source>
</evidence>
<dbReference type="RefSeq" id="XP_066632053.1">
    <property type="nucleotide sequence ID" value="XM_066777958.1"/>
</dbReference>
<organism evidence="3 4">
    <name type="scientific">Diplodia seriata</name>
    <dbReference type="NCBI Taxonomy" id="420778"/>
    <lineage>
        <taxon>Eukaryota</taxon>
        <taxon>Fungi</taxon>
        <taxon>Dikarya</taxon>
        <taxon>Ascomycota</taxon>
        <taxon>Pezizomycotina</taxon>
        <taxon>Dothideomycetes</taxon>
        <taxon>Dothideomycetes incertae sedis</taxon>
        <taxon>Botryosphaeriales</taxon>
        <taxon>Botryosphaeriaceae</taxon>
        <taxon>Diplodia</taxon>
    </lineage>
</organism>
<accession>A0ABR3CET5</accession>
<evidence type="ECO:0000256" key="1">
    <source>
        <dbReference type="ARBA" id="ARBA00022679"/>
    </source>
</evidence>
<dbReference type="InterPro" id="IPR050769">
    <property type="entry name" value="NAT_camello-type"/>
</dbReference>
<dbReference type="InterPro" id="IPR000182">
    <property type="entry name" value="GNAT_dom"/>
</dbReference>
<keyword evidence="1" id="KW-0808">Transferase</keyword>
<protein>
    <recommendedName>
        <fullName evidence="2">N-acetyltransferase domain-containing protein</fullName>
    </recommendedName>
</protein>
<dbReference type="Pfam" id="PF00583">
    <property type="entry name" value="Acetyltransf_1"/>
    <property type="match status" value="1"/>
</dbReference>
<evidence type="ECO:0000313" key="4">
    <source>
        <dbReference type="Proteomes" id="UP001430584"/>
    </source>
</evidence>
<dbReference type="SUPFAM" id="SSF55729">
    <property type="entry name" value="Acyl-CoA N-acyltransferases (Nat)"/>
    <property type="match status" value="1"/>
</dbReference>
<name>A0ABR3CET5_9PEZI</name>